<dbReference type="CDD" id="cd01087">
    <property type="entry name" value="Prolidase"/>
    <property type="match status" value="1"/>
</dbReference>
<dbReference type="SMART" id="SM01011">
    <property type="entry name" value="AMP_N"/>
    <property type="match status" value="1"/>
</dbReference>
<dbReference type="InterPro" id="IPR029149">
    <property type="entry name" value="Creatin/AminoP/Spt16_N"/>
</dbReference>
<dbReference type="Pfam" id="PF05195">
    <property type="entry name" value="AMP_N"/>
    <property type="match status" value="1"/>
</dbReference>
<accession>A0A2K1QT65</accession>
<keyword evidence="9" id="KW-0378">Hydrolase</keyword>
<evidence type="ECO:0000256" key="1">
    <source>
        <dbReference type="ARBA" id="ARBA00001424"/>
    </source>
</evidence>
<comment type="similarity">
    <text evidence="4 14">Belongs to the peptidase M24B family.</text>
</comment>
<evidence type="ECO:0000256" key="3">
    <source>
        <dbReference type="ARBA" id="ARBA00002443"/>
    </source>
</evidence>
<keyword evidence="17" id="KW-1185">Reference proteome</keyword>
<dbReference type="OrthoDB" id="10261878at2759"/>
<evidence type="ECO:0000256" key="2">
    <source>
        <dbReference type="ARBA" id="ARBA00001936"/>
    </source>
</evidence>
<dbReference type="SUPFAM" id="SSF53092">
    <property type="entry name" value="Creatinase/prolidase N-terminal domain"/>
    <property type="match status" value="1"/>
</dbReference>
<evidence type="ECO:0000256" key="5">
    <source>
        <dbReference type="ARBA" id="ARBA00012574"/>
    </source>
</evidence>
<dbReference type="InterPro" id="IPR001131">
    <property type="entry name" value="Peptidase_M24B_aminopep-P_CS"/>
</dbReference>
<evidence type="ECO:0000256" key="11">
    <source>
        <dbReference type="ARBA" id="ARBA00023211"/>
    </source>
</evidence>
<evidence type="ECO:0000256" key="13">
    <source>
        <dbReference type="ARBA" id="ARBA00032413"/>
    </source>
</evidence>
<dbReference type="Gene3D" id="3.90.230.10">
    <property type="entry name" value="Creatinase/methionine aminopeptidase superfamily"/>
    <property type="match status" value="1"/>
</dbReference>
<evidence type="ECO:0000256" key="12">
    <source>
        <dbReference type="ARBA" id="ARBA00030849"/>
    </source>
</evidence>
<dbReference type="STRING" id="2082308.A0A2K1QT65"/>
<gene>
    <name evidence="16" type="ORF">CAC42_7604</name>
</gene>
<evidence type="ECO:0000259" key="15">
    <source>
        <dbReference type="SMART" id="SM01011"/>
    </source>
</evidence>
<dbReference type="EMBL" id="NKHZ01000043">
    <property type="protein sequence ID" value="PNS18235.1"/>
    <property type="molecule type" value="Genomic_DNA"/>
</dbReference>
<protein>
    <recommendedName>
        <fullName evidence="5">Xaa-Pro aminopeptidase</fullName>
        <ecNumber evidence="5">3.4.11.9</ecNumber>
    </recommendedName>
    <alternativeName>
        <fullName evidence="12">Aminoacylproline aminopeptidase</fullName>
    </alternativeName>
    <alternativeName>
        <fullName evidence="13">Prolidase</fullName>
    </alternativeName>
</protein>
<evidence type="ECO:0000313" key="17">
    <source>
        <dbReference type="Proteomes" id="UP000243797"/>
    </source>
</evidence>
<evidence type="ECO:0000256" key="14">
    <source>
        <dbReference type="RuleBase" id="RU000590"/>
    </source>
</evidence>
<dbReference type="Pfam" id="PF00557">
    <property type="entry name" value="Peptidase_M24"/>
    <property type="match status" value="1"/>
</dbReference>
<dbReference type="PANTHER" id="PTHR43226:SF3">
    <property type="entry name" value="XAA-PRO AMINOPEPTIDASE AN0832-RELATED"/>
    <property type="match status" value="1"/>
</dbReference>
<evidence type="ECO:0000256" key="6">
    <source>
        <dbReference type="ARBA" id="ARBA00022438"/>
    </source>
</evidence>
<dbReference type="InParanoid" id="A0A2K1QT65"/>
<dbReference type="Gene3D" id="3.40.350.10">
    <property type="entry name" value="Creatinase/prolidase N-terminal domain"/>
    <property type="match status" value="1"/>
</dbReference>
<reference evidence="16 17" key="1">
    <citation type="submission" date="2017-06" db="EMBL/GenBank/DDBJ databases">
        <title>Draft genome sequence of a variant of Elsinoe murrayae.</title>
        <authorList>
            <person name="Cheng Q."/>
        </authorList>
    </citation>
    <scope>NUCLEOTIDE SEQUENCE [LARGE SCALE GENOMIC DNA]</scope>
    <source>
        <strain evidence="16 17">CQ-2017a</strain>
    </source>
</reference>
<evidence type="ECO:0000256" key="10">
    <source>
        <dbReference type="ARBA" id="ARBA00023049"/>
    </source>
</evidence>
<dbReference type="GO" id="GO:0030145">
    <property type="term" value="F:manganese ion binding"/>
    <property type="evidence" value="ECO:0007669"/>
    <property type="project" value="InterPro"/>
</dbReference>
<dbReference type="Proteomes" id="UP000243797">
    <property type="component" value="Unassembled WGS sequence"/>
</dbReference>
<dbReference type="PROSITE" id="PS00491">
    <property type="entry name" value="PROLINE_PEPTIDASE"/>
    <property type="match status" value="1"/>
</dbReference>
<dbReference type="InterPro" id="IPR007865">
    <property type="entry name" value="Aminopep_P_N"/>
</dbReference>
<keyword evidence="10" id="KW-0482">Metalloprotease</keyword>
<comment type="catalytic activity">
    <reaction evidence="1">
        <text>Release of any N-terminal amino acid, including proline, that is linked to proline, even from a dipeptide or tripeptide.</text>
        <dbReference type="EC" id="3.4.11.9"/>
    </reaction>
</comment>
<sequence>MSMDSTVESVLDKYPAIQHARRVAHELQVDQGLIYLPAAPTRLLEDSDQYRDFRQRRYFYYLTGVNEPDCHVTYDIRRKELVLWLAPFTPTQVVWTGRGSTVSEALDKYNVDDARYADELPAFISAWHRSNNGRIFLLHSTQAPPLPKSGHPDDAFIQSTFDTIWLQRAMNACRVIKDDHEIGLIMKANEVSGEAHTAVLRNISHFKSEAQVAALILDVSTSLGAPHQAYSIIAGSGSNGAVLHYTSNNARFGSSQLMCLDAGAEYQCYASDVTRTFPLNGRWSVESKQIYDIVQEMQDLAFGMIKPGERLFSAQLACHMLLIKRLLALGIFHNGTATEIFKTGTSVAFYPHGLGHHLGLEVHDVVPIEMATRKELTVSSAYEERAMEPCRVDSQELQPGMVITVEPGIYFNRYALDNLFLNKPQHAKYINTKILERYYPVGGVRIEDDILITETGFKNLTTAPKGETALRIIRGEE</sequence>
<comment type="function">
    <text evidence="3">Catalyzes the removal of a penultimate prolyl residue from the N-termini of peptides.</text>
</comment>
<evidence type="ECO:0000256" key="9">
    <source>
        <dbReference type="ARBA" id="ARBA00022801"/>
    </source>
</evidence>
<dbReference type="SUPFAM" id="SSF55920">
    <property type="entry name" value="Creatinase/aminopeptidase"/>
    <property type="match status" value="1"/>
</dbReference>
<evidence type="ECO:0000313" key="16">
    <source>
        <dbReference type="EMBL" id="PNS18235.1"/>
    </source>
</evidence>
<feature type="domain" description="Aminopeptidase P N-terminal" evidence="15">
    <location>
        <begin position="14"/>
        <end position="144"/>
    </location>
</feature>
<keyword evidence="6" id="KW-0031">Aminopeptidase</keyword>
<proteinExistence type="inferred from homology"/>
<keyword evidence="7" id="KW-0645">Protease</keyword>
<name>A0A2K1QT65_9PEZI</name>
<dbReference type="InterPro" id="IPR036005">
    <property type="entry name" value="Creatinase/aminopeptidase-like"/>
</dbReference>
<dbReference type="AlphaFoldDB" id="A0A2K1QT65"/>
<dbReference type="EC" id="3.4.11.9" evidence="5"/>
<evidence type="ECO:0000256" key="4">
    <source>
        <dbReference type="ARBA" id="ARBA00008766"/>
    </source>
</evidence>
<comment type="cofactor">
    <cofactor evidence="2">
        <name>Mn(2+)</name>
        <dbReference type="ChEBI" id="CHEBI:29035"/>
    </cofactor>
</comment>
<keyword evidence="11" id="KW-0464">Manganese</keyword>
<dbReference type="GO" id="GO:0070006">
    <property type="term" value="F:metalloaminopeptidase activity"/>
    <property type="evidence" value="ECO:0007669"/>
    <property type="project" value="InterPro"/>
</dbReference>
<comment type="caution">
    <text evidence="16">The sequence shown here is derived from an EMBL/GenBank/DDBJ whole genome shotgun (WGS) entry which is preliminary data.</text>
</comment>
<organism evidence="16 17">
    <name type="scientific">Sphaceloma murrayae</name>
    <dbReference type="NCBI Taxonomy" id="2082308"/>
    <lineage>
        <taxon>Eukaryota</taxon>
        <taxon>Fungi</taxon>
        <taxon>Dikarya</taxon>
        <taxon>Ascomycota</taxon>
        <taxon>Pezizomycotina</taxon>
        <taxon>Dothideomycetes</taxon>
        <taxon>Dothideomycetidae</taxon>
        <taxon>Myriangiales</taxon>
        <taxon>Elsinoaceae</taxon>
        <taxon>Sphaceloma</taxon>
    </lineage>
</organism>
<evidence type="ECO:0000256" key="8">
    <source>
        <dbReference type="ARBA" id="ARBA00022723"/>
    </source>
</evidence>
<dbReference type="InterPro" id="IPR000994">
    <property type="entry name" value="Pept_M24"/>
</dbReference>
<keyword evidence="8 14" id="KW-0479">Metal-binding</keyword>
<dbReference type="PANTHER" id="PTHR43226">
    <property type="entry name" value="XAA-PRO AMINOPEPTIDASE 3"/>
    <property type="match status" value="1"/>
</dbReference>
<dbReference type="GO" id="GO:0006508">
    <property type="term" value="P:proteolysis"/>
    <property type="evidence" value="ECO:0007669"/>
    <property type="project" value="UniProtKB-KW"/>
</dbReference>
<evidence type="ECO:0000256" key="7">
    <source>
        <dbReference type="ARBA" id="ARBA00022670"/>
    </source>
</evidence>
<dbReference type="InterPro" id="IPR052433">
    <property type="entry name" value="X-Pro_dipept-like"/>
</dbReference>